<keyword evidence="8" id="KW-1185">Reference proteome</keyword>
<comment type="caution">
    <text evidence="7">The sequence shown here is derived from an EMBL/GenBank/DDBJ whole genome shotgun (WGS) entry which is preliminary data.</text>
</comment>
<dbReference type="PROSITE" id="PS51273">
    <property type="entry name" value="GATASE_TYPE_1"/>
    <property type="match status" value="1"/>
</dbReference>
<dbReference type="Gene3D" id="3.60.120.10">
    <property type="entry name" value="Anthranilate synthase"/>
    <property type="match status" value="1"/>
</dbReference>
<comment type="catalytic activity">
    <reaction evidence="4">
        <text>chorismate + L-glutamine = anthranilate + pyruvate + L-glutamate + H(+)</text>
        <dbReference type="Rhea" id="RHEA:21732"/>
        <dbReference type="ChEBI" id="CHEBI:15361"/>
        <dbReference type="ChEBI" id="CHEBI:15378"/>
        <dbReference type="ChEBI" id="CHEBI:16567"/>
        <dbReference type="ChEBI" id="CHEBI:29748"/>
        <dbReference type="ChEBI" id="CHEBI:29985"/>
        <dbReference type="ChEBI" id="CHEBI:58359"/>
        <dbReference type="EC" id="4.1.3.27"/>
    </reaction>
</comment>
<evidence type="ECO:0000256" key="4">
    <source>
        <dbReference type="ARBA" id="ARBA00047683"/>
    </source>
</evidence>
<evidence type="ECO:0000256" key="1">
    <source>
        <dbReference type="ARBA" id="ARBA00012266"/>
    </source>
</evidence>
<dbReference type="Gene3D" id="3.40.50.880">
    <property type="match status" value="1"/>
</dbReference>
<evidence type="ECO:0000313" key="8">
    <source>
        <dbReference type="Proteomes" id="UP000320235"/>
    </source>
</evidence>
<dbReference type="Pfam" id="PF00117">
    <property type="entry name" value="GATase"/>
    <property type="match status" value="1"/>
</dbReference>
<keyword evidence="3" id="KW-0456">Lyase</keyword>
<reference evidence="7 8" key="1">
    <citation type="submission" date="2019-06" db="EMBL/GenBank/DDBJ databases">
        <title>Sequencing the genomes of 1000 actinobacteria strains.</title>
        <authorList>
            <person name="Klenk H.-P."/>
        </authorList>
    </citation>
    <scope>NUCLEOTIDE SEQUENCE [LARGE SCALE GENOMIC DNA]</scope>
    <source>
        <strain evidence="7 8">DSM 105492</strain>
    </source>
</reference>
<dbReference type="OrthoDB" id="8594609at2"/>
<feature type="domain" description="Chorismate-utilising enzyme C-terminal" evidence="6">
    <location>
        <begin position="116"/>
        <end position="379"/>
    </location>
</feature>
<dbReference type="InterPro" id="IPR015890">
    <property type="entry name" value="Chorismate_C"/>
</dbReference>
<dbReference type="PANTHER" id="PTHR11236:SF49">
    <property type="entry name" value="ANTHRANILATE SYNTHASE COMPONENT 1"/>
    <property type="match status" value="1"/>
</dbReference>
<evidence type="ECO:0000256" key="3">
    <source>
        <dbReference type="ARBA" id="ARBA00023239"/>
    </source>
</evidence>
<dbReference type="CDD" id="cd01743">
    <property type="entry name" value="GATase1_Anthranilate_Synthase"/>
    <property type="match status" value="1"/>
</dbReference>
<dbReference type="InterPro" id="IPR029062">
    <property type="entry name" value="Class_I_gatase-like"/>
</dbReference>
<gene>
    <name evidence="7" type="ORF">FB391_0969</name>
</gene>
<evidence type="ECO:0000256" key="2">
    <source>
        <dbReference type="ARBA" id="ARBA00022962"/>
    </source>
</evidence>
<dbReference type="RefSeq" id="WP_141893120.1">
    <property type="nucleotide sequence ID" value="NZ_BAABLH010000007.1"/>
</dbReference>
<dbReference type="EMBL" id="VFPE01000001">
    <property type="protein sequence ID" value="TQM34679.1"/>
    <property type="molecule type" value="Genomic_DNA"/>
</dbReference>
<dbReference type="Proteomes" id="UP000320235">
    <property type="component" value="Unassembled WGS sequence"/>
</dbReference>
<dbReference type="PRINTS" id="PR00096">
    <property type="entry name" value="GATASE"/>
</dbReference>
<accession>A0A543FLC4</accession>
<proteinExistence type="predicted"/>
<dbReference type="PANTHER" id="PTHR11236">
    <property type="entry name" value="AMINOBENZOATE/ANTHRANILATE SYNTHASE"/>
    <property type="match status" value="1"/>
</dbReference>
<dbReference type="InterPro" id="IPR019999">
    <property type="entry name" value="Anth_synth_I-like"/>
</dbReference>
<keyword evidence="2" id="KW-0315">Glutamine amidotransferase</keyword>
<dbReference type="EC" id="4.1.3.27" evidence="1"/>
<sequence>MTGLAHRSLREIAQSGLPFALIARDGATVEVLAGDIVDVDLLGDIPLTDAAGAPREVLALVPFRQVRERGFECHDDDAPLRCLVVTERAAIPREDALAQLPAEPIALDEPGFDIADEDYADIVRRVIADEIGRGEGANFVIRRDFTAGVSTDAATAALTWFRALLEHERGAYWTFAVVTPGHVAVGASPEAHVSARDGVVTMNPISGTFRHPAGGATVETLTEFLRSTKETEELFMVVDEELKMMSAVCSDGGRITGPHLKEMSRLTHTEYVLRGRSKLDPRDILRETMFAPTVTGSPMQNACTVITRHETTPRGYYSGVAALFTPHETLLADEPTHDLDAPILIRTAYLQDGRLRVPVGATLVRHSDPYGEVGETHGKAAGVLGAIGAVPRDVAAEQAAGDAPEAGGAAVLDAVAGGATEIDEDAPAAAPRRLADDPAIAQLLASRNARLAEFWLNPQGTSGPAPFAGRSALVVDAEDRFTRMLAHQLRHLGLAVEIAPWNEVTDAQVDAAELLVSGPGPGDPRDAGNPRIRRMREVVARRRDAATPLLAVCLSHQILADSFGIELAPLDAPHQGLQKTVDVFGMPASIGFYNTFTARVPAGTTEVAGAEVAADDAGDVYALRGPAFASVQGHLESILSRDGMTTLQRLVEQAFA</sequence>
<dbReference type="InterPro" id="IPR006221">
    <property type="entry name" value="TrpG/PapA_dom"/>
</dbReference>
<evidence type="ECO:0000259" key="5">
    <source>
        <dbReference type="Pfam" id="PF00117"/>
    </source>
</evidence>
<dbReference type="GO" id="GO:0004049">
    <property type="term" value="F:anthranilate synthase activity"/>
    <property type="evidence" value="ECO:0007669"/>
    <property type="project" value="UniProtKB-EC"/>
</dbReference>
<evidence type="ECO:0000259" key="6">
    <source>
        <dbReference type="Pfam" id="PF00425"/>
    </source>
</evidence>
<evidence type="ECO:0000313" key="7">
    <source>
        <dbReference type="EMBL" id="TQM34679.1"/>
    </source>
</evidence>
<dbReference type="InterPro" id="IPR005801">
    <property type="entry name" value="ADC_synthase"/>
</dbReference>
<dbReference type="InterPro" id="IPR017926">
    <property type="entry name" value="GATASE"/>
</dbReference>
<dbReference type="AlphaFoldDB" id="A0A543FLC4"/>
<protein>
    <recommendedName>
        <fullName evidence="1">anthranilate synthase</fullName>
        <ecNumber evidence="1">4.1.3.27</ecNumber>
    </recommendedName>
</protein>
<feature type="domain" description="Glutamine amidotransferase" evidence="5">
    <location>
        <begin position="473"/>
        <end position="650"/>
    </location>
</feature>
<dbReference type="Pfam" id="PF00425">
    <property type="entry name" value="Chorismate_bind"/>
    <property type="match status" value="1"/>
</dbReference>
<dbReference type="SUPFAM" id="SSF56322">
    <property type="entry name" value="ADC synthase"/>
    <property type="match status" value="1"/>
</dbReference>
<organism evidence="7 8">
    <name type="scientific">Microbacterium kyungheense</name>
    <dbReference type="NCBI Taxonomy" id="1263636"/>
    <lineage>
        <taxon>Bacteria</taxon>
        <taxon>Bacillati</taxon>
        <taxon>Actinomycetota</taxon>
        <taxon>Actinomycetes</taxon>
        <taxon>Micrococcales</taxon>
        <taxon>Microbacteriaceae</taxon>
        <taxon>Microbacterium</taxon>
    </lineage>
</organism>
<dbReference type="GO" id="GO:0000162">
    <property type="term" value="P:L-tryptophan biosynthetic process"/>
    <property type="evidence" value="ECO:0007669"/>
    <property type="project" value="TreeGrafter"/>
</dbReference>
<name>A0A543FLC4_9MICO</name>
<dbReference type="SUPFAM" id="SSF52317">
    <property type="entry name" value="Class I glutamine amidotransferase-like"/>
    <property type="match status" value="1"/>
</dbReference>